<evidence type="ECO:0000256" key="4">
    <source>
        <dbReference type="ARBA" id="ARBA00022728"/>
    </source>
</evidence>
<dbReference type="PROSITE" id="PS50174">
    <property type="entry name" value="G_PATCH"/>
    <property type="match status" value="1"/>
</dbReference>
<feature type="region of interest" description="Disordered" evidence="8">
    <location>
        <begin position="49"/>
        <end position="208"/>
    </location>
</feature>
<keyword evidence="4" id="KW-0747">Spliceosome</keyword>
<feature type="compositionally biased region" description="Basic and acidic residues" evidence="8">
    <location>
        <begin position="163"/>
        <end position="187"/>
    </location>
</feature>
<evidence type="ECO:0000256" key="7">
    <source>
        <dbReference type="SAM" id="Coils"/>
    </source>
</evidence>
<accession>A0A199UU60</accession>
<dbReference type="GO" id="GO:0071008">
    <property type="term" value="C:U2-type post-mRNA release spliceosomal complex"/>
    <property type="evidence" value="ECO:0007669"/>
    <property type="project" value="TreeGrafter"/>
</dbReference>
<dbReference type="InterPro" id="IPR022159">
    <property type="entry name" value="STIP/TFIP11_N"/>
</dbReference>
<evidence type="ECO:0000256" key="2">
    <source>
        <dbReference type="ARBA" id="ARBA00010900"/>
    </source>
</evidence>
<keyword evidence="6" id="KW-0539">Nucleus</keyword>
<evidence type="ECO:0000259" key="9">
    <source>
        <dbReference type="PROSITE" id="PS50174"/>
    </source>
</evidence>
<dbReference type="AlphaFoldDB" id="A0A199UU60"/>
<evidence type="ECO:0000256" key="3">
    <source>
        <dbReference type="ARBA" id="ARBA00022664"/>
    </source>
</evidence>
<feature type="compositionally biased region" description="Basic residues" evidence="8">
    <location>
        <begin position="63"/>
        <end position="72"/>
    </location>
</feature>
<dbReference type="EMBL" id="LSRQ01004987">
    <property type="protein sequence ID" value="OAY68347.1"/>
    <property type="molecule type" value="Genomic_DNA"/>
</dbReference>
<feature type="coiled-coil region" evidence="7">
    <location>
        <begin position="362"/>
        <end position="396"/>
    </location>
</feature>
<dbReference type="Pfam" id="PF01585">
    <property type="entry name" value="G-patch"/>
    <property type="match status" value="1"/>
</dbReference>
<feature type="domain" description="G-patch" evidence="9">
    <location>
        <begin position="211"/>
        <end position="257"/>
    </location>
</feature>
<dbReference type="PANTHER" id="PTHR23329:SF1">
    <property type="entry name" value="TUFTELIN-INTERACTING PROTEIN 11"/>
    <property type="match status" value="1"/>
</dbReference>
<gene>
    <name evidence="10" type="ORF">ACMD2_17523</name>
</gene>
<evidence type="ECO:0000256" key="6">
    <source>
        <dbReference type="ARBA" id="ARBA00023242"/>
    </source>
</evidence>
<reference evidence="10 11" key="1">
    <citation type="journal article" date="2016" name="DNA Res.">
        <title>The draft genome of MD-2 pineapple using hybrid error correction of long reads.</title>
        <authorList>
            <person name="Redwan R.M."/>
            <person name="Saidin A."/>
            <person name="Kumar S.V."/>
        </authorList>
    </citation>
    <scope>NUCLEOTIDE SEQUENCE [LARGE SCALE GENOMIC DNA]</scope>
    <source>
        <strain evidence="11">cv. MD2</strain>
        <tissue evidence="10">Leaf</tissue>
    </source>
</reference>
<dbReference type="PANTHER" id="PTHR23329">
    <property type="entry name" value="TUFTELIN-INTERACTING PROTEIN 11-RELATED"/>
    <property type="match status" value="1"/>
</dbReference>
<dbReference type="Pfam" id="PF12457">
    <property type="entry name" value="TIP_N"/>
    <property type="match status" value="1"/>
</dbReference>
<proteinExistence type="inferred from homology"/>
<dbReference type="GO" id="GO:0000390">
    <property type="term" value="P:spliceosomal complex disassembly"/>
    <property type="evidence" value="ECO:0007669"/>
    <property type="project" value="InterPro"/>
</dbReference>
<keyword evidence="5" id="KW-0508">mRNA splicing</keyword>
<dbReference type="SMART" id="SM00443">
    <property type="entry name" value="G_patch"/>
    <property type="match status" value="1"/>
</dbReference>
<keyword evidence="3" id="KW-0507">mRNA processing</keyword>
<dbReference type="Pfam" id="PF07842">
    <property type="entry name" value="GCFC"/>
    <property type="match status" value="1"/>
</dbReference>
<feature type="compositionally biased region" description="Acidic residues" evidence="8">
    <location>
        <begin position="142"/>
        <end position="154"/>
    </location>
</feature>
<sequence length="990" mass="112654">MEDDEYQGMERFDMENDFEGGRWIGGEFYYSRRRDRPVQSKDDAILGVFAAGSSDSDSDSGGGRRRSRKRRRGDVIGSKGDLTKPVHFVSTGTVMPSQEIDRSADDDPDPADENPNPSQGLGFGLGFRPDPEKKKAPAGRADEDEDEDDDDEESFLPTAFGRKIKEGAEQRKKEREREREKERERSNSAKKPSGRRDVAGAQEMARFESHTKGIGMKLMKMMGYKEGTGLGKNEQGIVAPIEAKLRPKNMGMGFNDYKEAKLPVLEAPSTQEKAAASASDGRSREKLWLKQKQGRKKAEVLTKDELLARKQEQSVEVVQKVLDMRGPQVKVLASLEHLNVEEQMLENEVPMPELQYNVRLIVDTTEVDIQKLDRDLRREREKVVILTKEKEKIVREEARQRQQLQVLESIADALQRVREANSSGDLTLDSLLRTFADLKEKFGEDYKLCSLSSIACAFAYPLLIRVFQGWEPLQNPLHGLKLMSSWRDLLQGDQPDGLFAVSPYAQLVSEVVLPAVRISGTNTWQARDPEPMLRFLETWDRLLPPVVLHSILENVVMPKLSAAVDSWDPRRETVPIHAWVHPWLPLLGQRLETLYHTIRYKLGSVLHAWHASDASAYAILSPWKDVFDAASWEDLMVRHIIPKLKMALQEFQINPADQKLDQFNWVMMWASAIPTHHMVHLLEVDFFSKWQQVLYHWLCSNPDPGEILQWYLGWKGLFPPELLANERIREILNSGLGMMGHAADDSQSVQPGARENVSFLRATEKRQFEVQQQAAQFSSAGTPEMSFKEMVQAYAMETGVLFMPRVGKFYNGLPVYEFGGVSVCIDSVKKRLYAQVQEGAEVWTAVSMMELMEMNRDMRKLLLISLSRTHKREGTKMLISLSHTEKEGTKGFEIAEFISQLSKSNPTVENGAGEVVKFQGATIEERKNLLTETNTLFRMGLNGKLGPDEYSYDIRLFRSFEPDNPLKPIDLKIRFDTVPYHLQITCVPTY</sequence>
<comment type="subcellular location">
    <subcellularLocation>
        <location evidence="1">Nucleus</location>
    </subcellularLocation>
</comment>
<evidence type="ECO:0000313" key="11">
    <source>
        <dbReference type="Proteomes" id="UP000092600"/>
    </source>
</evidence>
<keyword evidence="7" id="KW-0175">Coiled coil</keyword>
<evidence type="ECO:0000256" key="1">
    <source>
        <dbReference type="ARBA" id="ARBA00004123"/>
    </source>
</evidence>
<organism evidence="10 11">
    <name type="scientific">Ananas comosus</name>
    <name type="common">Pineapple</name>
    <name type="synonym">Ananas ananas</name>
    <dbReference type="NCBI Taxonomy" id="4615"/>
    <lineage>
        <taxon>Eukaryota</taxon>
        <taxon>Viridiplantae</taxon>
        <taxon>Streptophyta</taxon>
        <taxon>Embryophyta</taxon>
        <taxon>Tracheophyta</taxon>
        <taxon>Spermatophyta</taxon>
        <taxon>Magnoliopsida</taxon>
        <taxon>Liliopsida</taxon>
        <taxon>Poales</taxon>
        <taxon>Bromeliaceae</taxon>
        <taxon>Bromelioideae</taxon>
        <taxon>Ananas</taxon>
    </lineage>
</organism>
<evidence type="ECO:0000256" key="8">
    <source>
        <dbReference type="SAM" id="MobiDB-lite"/>
    </source>
</evidence>
<dbReference type="GO" id="GO:0003676">
    <property type="term" value="F:nucleic acid binding"/>
    <property type="evidence" value="ECO:0007669"/>
    <property type="project" value="InterPro"/>
</dbReference>
<dbReference type="InterPro" id="IPR000467">
    <property type="entry name" value="G_patch_dom"/>
</dbReference>
<comment type="similarity">
    <text evidence="2">Belongs to the TFP11/STIP family.</text>
</comment>
<name>A0A199UU60_ANACO</name>
<dbReference type="InterPro" id="IPR045211">
    <property type="entry name" value="TFP11/STIP/Ntr1"/>
</dbReference>
<dbReference type="Proteomes" id="UP000092600">
    <property type="component" value="Unassembled WGS sequence"/>
</dbReference>
<dbReference type="InterPro" id="IPR022783">
    <property type="entry name" value="GCFC_dom"/>
</dbReference>
<comment type="caution">
    <text evidence="10">The sequence shown here is derived from an EMBL/GenBank/DDBJ whole genome shotgun (WGS) entry which is preliminary data.</text>
</comment>
<evidence type="ECO:0000313" key="10">
    <source>
        <dbReference type="EMBL" id="OAY68347.1"/>
    </source>
</evidence>
<dbReference type="STRING" id="4615.A0A199UU60"/>
<protein>
    <submittedName>
        <fullName evidence="10">Septin and tuftelin-interacting protein 1</fullName>
    </submittedName>
</protein>
<evidence type="ECO:0000256" key="5">
    <source>
        <dbReference type="ARBA" id="ARBA00023187"/>
    </source>
</evidence>